<proteinExistence type="predicted"/>
<gene>
    <name evidence="1" type="ORF">TRFO_39672</name>
</gene>
<comment type="caution">
    <text evidence="1">The sequence shown here is derived from an EMBL/GenBank/DDBJ whole genome shotgun (WGS) entry which is preliminary data.</text>
</comment>
<dbReference type="VEuPathDB" id="TrichDB:TRFO_39672"/>
<protein>
    <submittedName>
        <fullName evidence="1">Uncharacterized protein</fullName>
    </submittedName>
</protein>
<accession>A0A1J4J9N2</accession>
<name>A0A1J4J9N2_9EUKA</name>
<organism evidence="1 2">
    <name type="scientific">Tritrichomonas foetus</name>
    <dbReference type="NCBI Taxonomy" id="1144522"/>
    <lineage>
        <taxon>Eukaryota</taxon>
        <taxon>Metamonada</taxon>
        <taxon>Parabasalia</taxon>
        <taxon>Tritrichomonadida</taxon>
        <taxon>Tritrichomonadidae</taxon>
        <taxon>Tritrichomonas</taxon>
    </lineage>
</organism>
<dbReference type="EMBL" id="MLAK01001345">
    <property type="protein sequence ID" value="OHS94141.1"/>
    <property type="molecule type" value="Genomic_DNA"/>
</dbReference>
<dbReference type="SUPFAM" id="SSF48371">
    <property type="entry name" value="ARM repeat"/>
    <property type="match status" value="1"/>
</dbReference>
<reference evidence="1" key="1">
    <citation type="submission" date="2016-10" db="EMBL/GenBank/DDBJ databases">
        <authorList>
            <person name="Benchimol M."/>
            <person name="Almeida L.G."/>
            <person name="Vasconcelos A.T."/>
            <person name="Perreira-Neves A."/>
            <person name="Rosa I.A."/>
            <person name="Tasca T."/>
            <person name="Bogo M.R."/>
            <person name="de Souza W."/>
        </authorList>
    </citation>
    <scope>NUCLEOTIDE SEQUENCE [LARGE SCALE GENOMIC DNA]</scope>
    <source>
        <strain evidence="1">K</strain>
    </source>
</reference>
<dbReference type="RefSeq" id="XP_068347278.1">
    <property type="nucleotide sequence ID" value="XM_068512777.1"/>
</dbReference>
<keyword evidence="2" id="KW-1185">Reference proteome</keyword>
<dbReference type="Proteomes" id="UP000179807">
    <property type="component" value="Unassembled WGS sequence"/>
</dbReference>
<dbReference type="InterPro" id="IPR016024">
    <property type="entry name" value="ARM-type_fold"/>
</dbReference>
<dbReference type="GeneID" id="94847481"/>
<sequence length="496" mass="58051">MDVSEYKTQLSLPKSQLDKITSSTKKKMPDKLIQEIRVKHQIIISSLSENTPETFCEAVTSCYRIIKGIPKYKFEFINEFWDDELGRALHTYLLKVQSTEYILPVLCFMCQLLKIDKIHSFYSNNFLLAEIALGYISKFPNDLECVAQSLKMFSIILDYYQSKPLPCDLKILLNFFQDSVYCSARCQKYIARSIVRIIININFVSFTRKIVNIIFLISQKPLTLKVVEDIIDSLYILSQCDVNYNYMFLNTPIIPNIVKFYRDNPILFKKNSPCHISFLKLIGDLAYKIDYKPLFFLLKAVPIDYLKQFLFTQNSESKTSFPYLPYVLNIFIQILLAGENDRNLFNYFPQINNVIKDVLSGFVSKPVLHKEVIINFVHSLLRQKNTDTYRFLMEREEEFFYEMTSAAVESNNEKLMEYQFSSLIMMYFIACELCDAEIYLDFFIEAGIEEMIAPLLETVSEFVSYEIQVLLKIKSSKGQHVEISLDDIFAFCYEDQ</sequence>
<evidence type="ECO:0000313" key="2">
    <source>
        <dbReference type="Proteomes" id="UP000179807"/>
    </source>
</evidence>
<dbReference type="AlphaFoldDB" id="A0A1J4J9N2"/>
<evidence type="ECO:0000313" key="1">
    <source>
        <dbReference type="EMBL" id="OHS94141.1"/>
    </source>
</evidence>